<dbReference type="Proteomes" id="UP000298596">
    <property type="component" value="Plasmid p1"/>
</dbReference>
<evidence type="ECO:0000259" key="1">
    <source>
        <dbReference type="PROSITE" id="PS51186"/>
    </source>
</evidence>
<organism evidence="2 3">
    <name type="scientific">Azospirillum brasilense</name>
    <dbReference type="NCBI Taxonomy" id="192"/>
    <lineage>
        <taxon>Bacteria</taxon>
        <taxon>Pseudomonadati</taxon>
        <taxon>Pseudomonadota</taxon>
        <taxon>Alphaproteobacteria</taxon>
        <taxon>Rhodospirillales</taxon>
        <taxon>Azospirillaceae</taxon>
        <taxon>Azospirillum</taxon>
    </lineage>
</organism>
<dbReference type="EMBL" id="CP032331">
    <property type="protein sequence ID" value="QCO03688.1"/>
    <property type="molecule type" value="Genomic_DNA"/>
</dbReference>
<sequence length="167" mass="18647">MTKQALAIRDLHSASRDMTVAEREALAFIAPLSADYPGIEDWFLGKVAPGLRAGTRRMVRIDRHGQIAALGIAKAELGEAKICTVRVAPEFIGRGIGIRIFEDLMSWLGTDRPLATVSETKLNDFRRIFEHYGYRLTSVRTGLYVPSRAEYLFNEPLSPWGQTIPSN</sequence>
<dbReference type="Gene3D" id="3.40.630.30">
    <property type="match status" value="1"/>
</dbReference>
<dbReference type="GO" id="GO:0016747">
    <property type="term" value="F:acyltransferase activity, transferring groups other than amino-acyl groups"/>
    <property type="evidence" value="ECO:0007669"/>
    <property type="project" value="InterPro"/>
</dbReference>
<accession>A0A4D8Q1I2</accession>
<dbReference type="AlphaFoldDB" id="A0A4D8Q1I2"/>
<geneLocation type="plasmid" evidence="2">
    <name>p1</name>
</geneLocation>
<gene>
    <name evidence="2" type="ORF">D3867_16820</name>
</gene>
<protein>
    <submittedName>
        <fullName evidence="2">N-acetyltransferase</fullName>
    </submittedName>
</protein>
<keyword evidence="2" id="KW-0614">Plasmid</keyword>
<evidence type="ECO:0000313" key="2">
    <source>
        <dbReference type="EMBL" id="QCO03688.1"/>
    </source>
</evidence>
<dbReference type="SUPFAM" id="SSF55729">
    <property type="entry name" value="Acyl-CoA N-acyltransferases (Nat)"/>
    <property type="match status" value="1"/>
</dbReference>
<keyword evidence="2" id="KW-0808">Transferase</keyword>
<proteinExistence type="predicted"/>
<feature type="domain" description="N-acetyltransferase" evidence="1">
    <location>
        <begin position="13"/>
        <end position="158"/>
    </location>
</feature>
<dbReference type="InterPro" id="IPR000182">
    <property type="entry name" value="GNAT_dom"/>
</dbReference>
<reference evidence="2 3" key="1">
    <citation type="submission" date="2018-09" db="EMBL/GenBank/DDBJ databases">
        <title>Whole genome based analysis of evolution and adaptive divergence in Indian and Brazilian strains of Azospirillum brasilense.</title>
        <authorList>
            <person name="Singh C."/>
            <person name="Tripathi A.K."/>
        </authorList>
    </citation>
    <scope>NUCLEOTIDE SEQUENCE [LARGE SCALE GENOMIC DNA]</scope>
    <source>
        <strain evidence="2 3">MTCC4036</strain>
        <plasmid evidence="2 3">p1</plasmid>
    </source>
</reference>
<dbReference type="PROSITE" id="PS51186">
    <property type="entry name" value="GNAT"/>
    <property type="match status" value="1"/>
</dbReference>
<evidence type="ECO:0000313" key="3">
    <source>
        <dbReference type="Proteomes" id="UP000298596"/>
    </source>
</evidence>
<dbReference type="InterPro" id="IPR016181">
    <property type="entry name" value="Acyl_CoA_acyltransferase"/>
</dbReference>
<name>A0A4D8Q1I2_AZOBR</name>